<dbReference type="SUPFAM" id="SSF51569">
    <property type="entry name" value="Aldolase"/>
    <property type="match status" value="1"/>
</dbReference>
<sequence>MTRRVKKINTSGRCMQGELVDKFKRIFARRGRSIILAYDHGIEHGPSDFLENPDSADPAYIVKLAKEAGFDGLVLQRGLAEKYYDGSVPLIVKLNGKTNLYTGEPLSVANCTVEEAVSLGASAVGYTIYAGSGYEWKMFEEVARIKKDALRFDIPLVIWSYPRGGKVKDETAPEIVAYAARIALEVGADAMKIKYTGDPKTFSWAVKVAGKVPVLMSGGPKTKTEVEFLKQVEGVIEAGALGIAVGRNVWQRRDALKFAQLLGKLVYEGRKVEELAGEVQ</sequence>
<dbReference type="CDD" id="cd00958">
    <property type="entry name" value="DhnA"/>
    <property type="match status" value="1"/>
</dbReference>
<keyword evidence="4" id="KW-1185">Reference proteome</keyword>
<evidence type="ECO:0000313" key="4">
    <source>
        <dbReference type="Proteomes" id="UP000001137"/>
    </source>
</evidence>
<dbReference type="EC" id="4.1.2.13" evidence="3"/>
<name>A8ME80_CALMQ</name>
<organism evidence="3 4">
    <name type="scientific">Caldivirga maquilingensis (strain ATCC 700844 / DSM 13496 / JCM 10307 / IC-167)</name>
    <dbReference type="NCBI Taxonomy" id="397948"/>
    <lineage>
        <taxon>Archaea</taxon>
        <taxon>Thermoproteota</taxon>
        <taxon>Thermoprotei</taxon>
        <taxon>Thermoproteales</taxon>
        <taxon>Thermoproteaceae</taxon>
        <taxon>Caldivirga</taxon>
    </lineage>
</organism>
<dbReference type="eggNOG" id="arCOG04044">
    <property type="taxonomic scope" value="Archaea"/>
</dbReference>
<dbReference type="InterPro" id="IPR013785">
    <property type="entry name" value="Aldolase_TIM"/>
</dbReference>
<dbReference type="PANTHER" id="PTHR47916">
    <property type="entry name" value="FRUCTOSE-BISPHOSPHATE ALDOLASE CLASS 1"/>
    <property type="match status" value="1"/>
</dbReference>
<comment type="similarity">
    <text evidence="1">Belongs to the DeoC/FbaB aldolase family.</text>
</comment>
<dbReference type="KEGG" id="cma:Cmaq_1259"/>
<reference evidence="3 4" key="1">
    <citation type="submission" date="2007-10" db="EMBL/GenBank/DDBJ databases">
        <title>Complete sequence of Caldivirga maquilingensis IC-167.</title>
        <authorList>
            <consortium name="US DOE Joint Genome Institute"/>
            <person name="Copeland A."/>
            <person name="Lucas S."/>
            <person name="Lapidus A."/>
            <person name="Barry K."/>
            <person name="Glavina del Rio T."/>
            <person name="Dalin E."/>
            <person name="Tice H."/>
            <person name="Pitluck S."/>
            <person name="Saunders E."/>
            <person name="Brettin T."/>
            <person name="Bruce D."/>
            <person name="Detter J.C."/>
            <person name="Han C."/>
            <person name="Schmutz J."/>
            <person name="Larimer F."/>
            <person name="Land M."/>
            <person name="Hauser L."/>
            <person name="Kyrpides N."/>
            <person name="Ivanova N."/>
            <person name="Biddle J.F."/>
            <person name="Zhang Z."/>
            <person name="Fitz-Gibbon S.T."/>
            <person name="Lowe T.M."/>
            <person name="Saltikov C."/>
            <person name="House C.H."/>
            <person name="Richardson P."/>
        </authorList>
    </citation>
    <scope>NUCLEOTIDE SEQUENCE [LARGE SCALE GENOMIC DNA]</scope>
    <source>
        <strain evidence="4">ATCC 700844 / DSM 13496 / JCM 10307 / IC-167</strain>
    </source>
</reference>
<gene>
    <name evidence="3" type="ordered locus">Cmaq_1259</name>
</gene>
<dbReference type="InterPro" id="IPR002915">
    <property type="entry name" value="DeoC/FbaB/LacD_aldolase"/>
</dbReference>
<evidence type="ECO:0000256" key="1">
    <source>
        <dbReference type="ARBA" id="ARBA00008116"/>
    </source>
</evidence>
<dbReference type="InterPro" id="IPR050456">
    <property type="entry name" value="DeoC/FbaB_aldolase"/>
</dbReference>
<dbReference type="GO" id="GO:0004332">
    <property type="term" value="F:fructose-bisphosphate aldolase activity"/>
    <property type="evidence" value="ECO:0007669"/>
    <property type="project" value="UniProtKB-EC"/>
</dbReference>
<evidence type="ECO:0000256" key="2">
    <source>
        <dbReference type="PIRSR" id="PIRSR038992-1"/>
    </source>
</evidence>
<dbReference type="HOGENOM" id="CLU_057069_2_2_2"/>
<dbReference type="Pfam" id="PF01791">
    <property type="entry name" value="DeoC"/>
    <property type="match status" value="1"/>
</dbReference>
<feature type="active site" description="Proton donor" evidence="2">
    <location>
        <position position="161"/>
    </location>
</feature>
<dbReference type="Proteomes" id="UP000001137">
    <property type="component" value="Chromosome"/>
</dbReference>
<dbReference type="InterPro" id="IPR041720">
    <property type="entry name" value="FbaB-like"/>
</dbReference>
<evidence type="ECO:0000313" key="3">
    <source>
        <dbReference type="EMBL" id="ABW02086.1"/>
    </source>
</evidence>
<accession>A8ME80</accession>
<feature type="active site" description="Schiff-base intermediate with dihydroxyacetone-P" evidence="2">
    <location>
        <position position="192"/>
    </location>
</feature>
<keyword evidence="3" id="KW-0456">Lyase</keyword>
<dbReference type="PIRSF" id="PIRSF038992">
    <property type="entry name" value="Aldolase_Ia"/>
    <property type="match status" value="1"/>
</dbReference>
<dbReference type="AlphaFoldDB" id="A8ME80"/>
<proteinExistence type="inferred from homology"/>
<dbReference type="Gene3D" id="3.20.20.70">
    <property type="entry name" value="Aldolase class I"/>
    <property type="match status" value="1"/>
</dbReference>
<dbReference type="PANTHER" id="PTHR47916:SF1">
    <property type="entry name" value="3-HYDROXY-5-PHOSPHONOOXYPENTANE-2,4-DIONE THIOLASE"/>
    <property type="match status" value="1"/>
</dbReference>
<dbReference type="SMART" id="SM01133">
    <property type="entry name" value="DeoC"/>
    <property type="match status" value="1"/>
</dbReference>
<protein>
    <submittedName>
        <fullName evidence="3">Fructose-bisphosphate aldolase</fullName>
        <ecNumber evidence="3">4.1.2.13</ecNumber>
    </submittedName>
</protein>
<dbReference type="EMBL" id="CP000852">
    <property type="protein sequence ID" value="ABW02086.1"/>
    <property type="molecule type" value="Genomic_DNA"/>
</dbReference>
<dbReference type="STRING" id="397948.Cmaq_1259"/>